<proteinExistence type="predicted"/>
<dbReference type="InterPro" id="IPR000835">
    <property type="entry name" value="HTH_MarR-typ"/>
</dbReference>
<evidence type="ECO:0000259" key="2">
    <source>
        <dbReference type="PROSITE" id="PS50995"/>
    </source>
</evidence>
<dbReference type="EMBL" id="JAPYYP010000020">
    <property type="protein sequence ID" value="MDA5109723.1"/>
    <property type="molecule type" value="Genomic_DNA"/>
</dbReference>
<sequence>MNPMRRMSMQLILMNKVYLDVIAQELTKCGLTIPQMFVLGPVMEAPRTIGELSRLIDLSYSTVSGIVDRLERDGFVKRVRDEKDRRMVWVELADTPQAIKQRIPFMQDSYFDELFDGMSDQDVEAVCRSLTILTHYLEKRQQSFPKKGGSCTR</sequence>
<accession>A0A9X3TSR0</accession>
<keyword evidence="4" id="KW-1185">Reference proteome</keyword>
<gene>
    <name evidence="3" type="ORF">O3V59_15255</name>
</gene>
<comment type="caution">
    <text evidence="3">The sequence shown here is derived from an EMBL/GenBank/DDBJ whole genome shotgun (WGS) entry which is preliminary data.</text>
</comment>
<reference evidence="3" key="1">
    <citation type="submission" date="2022-12" db="EMBL/GenBank/DDBJ databases">
        <title>Draft genome sequence of the thermophilic strain Brevibacillus thermoruber HT42, isolated from Los Humeros, Puebla, Mexico, with biotechnological potential.</title>
        <authorList>
            <person name="Lara Sanchez J."/>
            <person name="Solis Palacios R."/>
            <person name="Bustos Baena A.S."/>
            <person name="Ruz Baez A.E."/>
            <person name="Espinosa Luna G."/>
            <person name="Oliart Ros R.M."/>
        </authorList>
    </citation>
    <scope>NUCLEOTIDE SEQUENCE</scope>
    <source>
        <strain evidence="3">HT42</strain>
    </source>
</reference>
<dbReference type="CDD" id="cd00090">
    <property type="entry name" value="HTH_ARSR"/>
    <property type="match status" value="1"/>
</dbReference>
<evidence type="ECO:0000256" key="1">
    <source>
        <dbReference type="ARBA" id="ARBA00023125"/>
    </source>
</evidence>
<dbReference type="InterPro" id="IPR036390">
    <property type="entry name" value="WH_DNA-bd_sf"/>
</dbReference>
<organism evidence="3 4">
    <name type="scientific">Brevibacillus thermoruber</name>
    <dbReference type="NCBI Taxonomy" id="33942"/>
    <lineage>
        <taxon>Bacteria</taxon>
        <taxon>Bacillati</taxon>
        <taxon>Bacillota</taxon>
        <taxon>Bacilli</taxon>
        <taxon>Bacillales</taxon>
        <taxon>Paenibacillaceae</taxon>
        <taxon>Brevibacillus</taxon>
    </lineage>
</organism>
<dbReference type="PANTHER" id="PTHR33164">
    <property type="entry name" value="TRANSCRIPTIONAL REGULATOR, MARR FAMILY"/>
    <property type="match status" value="1"/>
</dbReference>
<evidence type="ECO:0000313" key="3">
    <source>
        <dbReference type="EMBL" id="MDA5109723.1"/>
    </source>
</evidence>
<dbReference type="PRINTS" id="PR00598">
    <property type="entry name" value="HTHMARR"/>
</dbReference>
<name>A0A9X3TSR0_9BACL</name>
<dbReference type="GO" id="GO:0003700">
    <property type="term" value="F:DNA-binding transcription factor activity"/>
    <property type="evidence" value="ECO:0007669"/>
    <property type="project" value="InterPro"/>
</dbReference>
<protein>
    <submittedName>
        <fullName evidence="3">MarR family transcriptional regulator</fullName>
    </submittedName>
</protein>
<dbReference type="GO" id="GO:0003677">
    <property type="term" value="F:DNA binding"/>
    <property type="evidence" value="ECO:0007669"/>
    <property type="project" value="UniProtKB-KW"/>
</dbReference>
<dbReference type="PROSITE" id="PS50995">
    <property type="entry name" value="HTH_MARR_2"/>
    <property type="match status" value="1"/>
</dbReference>
<dbReference type="SUPFAM" id="SSF46785">
    <property type="entry name" value="Winged helix' DNA-binding domain"/>
    <property type="match status" value="1"/>
</dbReference>
<feature type="domain" description="HTH marR-type" evidence="2">
    <location>
        <begin position="1"/>
        <end position="142"/>
    </location>
</feature>
<dbReference type="AlphaFoldDB" id="A0A9X3TSR0"/>
<dbReference type="Gene3D" id="1.10.10.10">
    <property type="entry name" value="Winged helix-like DNA-binding domain superfamily/Winged helix DNA-binding domain"/>
    <property type="match status" value="1"/>
</dbReference>
<dbReference type="SMART" id="SM00347">
    <property type="entry name" value="HTH_MARR"/>
    <property type="match status" value="1"/>
</dbReference>
<dbReference type="PANTHER" id="PTHR33164:SF89">
    <property type="entry name" value="MARR FAMILY REGULATORY PROTEIN"/>
    <property type="match status" value="1"/>
</dbReference>
<dbReference type="Pfam" id="PF12802">
    <property type="entry name" value="MarR_2"/>
    <property type="match status" value="1"/>
</dbReference>
<dbReference type="RefSeq" id="WP_081656474.1">
    <property type="nucleotide sequence ID" value="NZ_JAPYYP010000020.1"/>
</dbReference>
<dbReference type="InterPro" id="IPR036388">
    <property type="entry name" value="WH-like_DNA-bd_sf"/>
</dbReference>
<dbReference type="GO" id="GO:0006950">
    <property type="term" value="P:response to stress"/>
    <property type="evidence" value="ECO:0007669"/>
    <property type="project" value="TreeGrafter"/>
</dbReference>
<dbReference type="InterPro" id="IPR011991">
    <property type="entry name" value="ArsR-like_HTH"/>
</dbReference>
<evidence type="ECO:0000313" key="4">
    <source>
        <dbReference type="Proteomes" id="UP001151071"/>
    </source>
</evidence>
<dbReference type="Proteomes" id="UP001151071">
    <property type="component" value="Unassembled WGS sequence"/>
</dbReference>
<dbReference type="InterPro" id="IPR039422">
    <property type="entry name" value="MarR/SlyA-like"/>
</dbReference>
<keyword evidence="1" id="KW-0238">DNA-binding</keyword>